<feature type="compositionally biased region" description="Low complexity" evidence="1">
    <location>
        <begin position="73"/>
        <end position="84"/>
    </location>
</feature>
<dbReference type="EMBL" id="BAAANN010000042">
    <property type="protein sequence ID" value="GAA1985814.1"/>
    <property type="molecule type" value="Genomic_DNA"/>
</dbReference>
<gene>
    <name evidence="2" type="ORF">GCM10009754_74430</name>
</gene>
<proteinExistence type="predicted"/>
<dbReference type="Proteomes" id="UP001501116">
    <property type="component" value="Unassembled WGS sequence"/>
</dbReference>
<evidence type="ECO:0008006" key="4">
    <source>
        <dbReference type="Google" id="ProtNLM"/>
    </source>
</evidence>
<organism evidence="2 3">
    <name type="scientific">Amycolatopsis minnesotensis</name>
    <dbReference type="NCBI Taxonomy" id="337894"/>
    <lineage>
        <taxon>Bacteria</taxon>
        <taxon>Bacillati</taxon>
        <taxon>Actinomycetota</taxon>
        <taxon>Actinomycetes</taxon>
        <taxon>Pseudonocardiales</taxon>
        <taxon>Pseudonocardiaceae</taxon>
        <taxon>Amycolatopsis</taxon>
    </lineage>
</organism>
<feature type="region of interest" description="Disordered" evidence="1">
    <location>
        <begin position="65"/>
        <end position="90"/>
    </location>
</feature>
<reference evidence="2 3" key="1">
    <citation type="journal article" date="2019" name="Int. J. Syst. Evol. Microbiol.">
        <title>The Global Catalogue of Microorganisms (GCM) 10K type strain sequencing project: providing services to taxonomists for standard genome sequencing and annotation.</title>
        <authorList>
            <consortium name="The Broad Institute Genomics Platform"/>
            <consortium name="The Broad Institute Genome Sequencing Center for Infectious Disease"/>
            <person name="Wu L."/>
            <person name="Ma J."/>
        </authorList>
    </citation>
    <scope>NUCLEOTIDE SEQUENCE [LARGE SCALE GENOMIC DNA]</scope>
    <source>
        <strain evidence="2 3">JCM 14545</strain>
    </source>
</reference>
<keyword evidence="3" id="KW-1185">Reference proteome</keyword>
<evidence type="ECO:0000256" key="1">
    <source>
        <dbReference type="SAM" id="MobiDB-lite"/>
    </source>
</evidence>
<sequence>MLPPRPLPTAAPNRRSLCLIFVTEAGAHQANAVLTSAHLCPDSTPGNRPGTARRAIGPVNETQVTTVPAPSARVPRTRTGGPKRTTPHNPAAALKNRLISGFG</sequence>
<name>A0ABN2SG19_9PSEU</name>
<comment type="caution">
    <text evidence="2">The sequence shown here is derived from an EMBL/GenBank/DDBJ whole genome shotgun (WGS) entry which is preliminary data.</text>
</comment>
<evidence type="ECO:0000313" key="3">
    <source>
        <dbReference type="Proteomes" id="UP001501116"/>
    </source>
</evidence>
<accession>A0ABN2SG19</accession>
<evidence type="ECO:0000313" key="2">
    <source>
        <dbReference type="EMBL" id="GAA1985814.1"/>
    </source>
</evidence>
<protein>
    <recommendedName>
        <fullName evidence="4">Secreted protein</fullName>
    </recommendedName>
</protein>